<dbReference type="InterPro" id="IPR023753">
    <property type="entry name" value="FAD/NAD-binding_dom"/>
</dbReference>
<dbReference type="PRINTS" id="PR00411">
    <property type="entry name" value="PNDRDTASEI"/>
</dbReference>
<evidence type="ECO:0000259" key="5">
    <source>
        <dbReference type="Pfam" id="PF07992"/>
    </source>
</evidence>
<dbReference type="RefSeq" id="WP_160899023.1">
    <property type="nucleotide sequence ID" value="NZ_WMEX01000005.1"/>
</dbReference>
<dbReference type="PANTHER" id="PTHR43429:SF3">
    <property type="entry name" value="NITRITE REDUCTASE [NAD(P)H]"/>
    <property type="match status" value="1"/>
</dbReference>
<dbReference type="Pfam" id="PF07992">
    <property type="entry name" value="Pyr_redox_2"/>
    <property type="match status" value="1"/>
</dbReference>
<evidence type="ECO:0000256" key="3">
    <source>
        <dbReference type="ARBA" id="ARBA00022630"/>
    </source>
</evidence>
<dbReference type="InterPro" id="IPR036188">
    <property type="entry name" value="FAD/NAD-bd_sf"/>
</dbReference>
<sequence length="402" mass="43596">MGGELVIIGHGMATQRLLESLAGEQHGWRVTVISDEPELAYNRILLSPWLAGETTTDALALASPGWYANQGVQLHQGDGVAWIDRAARAVITRAGHRIPFDRLVIATGSRPAIPGIEGADLEGVTGFRSLEDARWMAEGSRQGGNAVVIGGGFLGLEAAEGLRAQGMTVSVVHRGHCPLNRQLDATAGGMLAEALRRRGMVLHLANGVDRIQGKGRVEAVRLQDGRELAADLVVMAAGIQPNRELAEEAGLECERGIHVDATLTTSDERIHALGECCQFRDQTYGLVEPVYRQAEVLADRLCGGRRVYRETPVATRLKISGVDVFSCGDIETRDRDTESILYHDRRGGEYRRLLLKNNRLVGAVLYGDASMGPWLFEHLSRGTDLSAWRASLAFGEAYCEAA</sequence>
<dbReference type="GO" id="GO:0016491">
    <property type="term" value="F:oxidoreductase activity"/>
    <property type="evidence" value="ECO:0007669"/>
    <property type="project" value="InterPro"/>
</dbReference>
<evidence type="ECO:0000256" key="4">
    <source>
        <dbReference type="ARBA" id="ARBA00022827"/>
    </source>
</evidence>
<dbReference type="OrthoDB" id="9768666at2"/>
<organism evidence="7 8">
    <name type="scientific">Vreelandella halophila</name>
    <dbReference type="NCBI Taxonomy" id="86177"/>
    <lineage>
        <taxon>Bacteria</taxon>
        <taxon>Pseudomonadati</taxon>
        <taxon>Pseudomonadota</taxon>
        <taxon>Gammaproteobacteria</taxon>
        <taxon>Oceanospirillales</taxon>
        <taxon>Halomonadaceae</taxon>
        <taxon>Vreelandella</taxon>
    </lineage>
</organism>
<evidence type="ECO:0000256" key="1">
    <source>
        <dbReference type="ARBA" id="ARBA00001974"/>
    </source>
</evidence>
<dbReference type="PANTHER" id="PTHR43429">
    <property type="entry name" value="PYRIDINE NUCLEOTIDE-DISULFIDE OXIDOREDUCTASE DOMAIN-CONTAINING"/>
    <property type="match status" value="1"/>
</dbReference>
<keyword evidence="4" id="KW-0274">FAD</keyword>
<feature type="domain" description="FAD/NAD(P)-binding" evidence="5">
    <location>
        <begin position="5"/>
        <end position="281"/>
    </location>
</feature>
<keyword evidence="8" id="KW-1185">Reference proteome</keyword>
<dbReference type="Proteomes" id="UP000460751">
    <property type="component" value="Unassembled WGS sequence"/>
</dbReference>
<dbReference type="InterPro" id="IPR050260">
    <property type="entry name" value="FAD-bd_OxRdtase"/>
</dbReference>
<dbReference type="Gene3D" id="3.30.390.30">
    <property type="match status" value="1"/>
</dbReference>
<comment type="caution">
    <text evidence="7">The sequence shown here is derived from an EMBL/GenBank/DDBJ whole genome shotgun (WGS) entry which is preliminary data.</text>
</comment>
<reference evidence="7 8" key="1">
    <citation type="submission" date="2019-11" db="EMBL/GenBank/DDBJ databases">
        <title>Genome sequences of 17 halophilic strains isolated from different environments.</title>
        <authorList>
            <person name="Furrow R.E."/>
        </authorList>
    </citation>
    <scope>NUCLEOTIDE SEQUENCE [LARGE SCALE GENOMIC DNA]</scope>
    <source>
        <strain evidence="7 8">22507_15_FS</strain>
    </source>
</reference>
<dbReference type="AlphaFoldDB" id="A0A9X4YDM7"/>
<dbReference type="EMBL" id="WMEX01000005">
    <property type="protein sequence ID" value="MYL27240.1"/>
    <property type="molecule type" value="Genomic_DNA"/>
</dbReference>
<dbReference type="Gene3D" id="3.50.50.60">
    <property type="entry name" value="FAD/NAD(P)-binding domain"/>
    <property type="match status" value="2"/>
</dbReference>
<comment type="similarity">
    <text evidence="2">Belongs to the FAD-dependent oxidoreductase family.</text>
</comment>
<dbReference type="Pfam" id="PF18267">
    <property type="entry name" value="Rubredoxin_C"/>
    <property type="match status" value="1"/>
</dbReference>
<dbReference type="InterPro" id="IPR041575">
    <property type="entry name" value="Rubredoxin_C"/>
</dbReference>
<keyword evidence="3" id="KW-0285">Flavoprotein</keyword>
<comment type="cofactor">
    <cofactor evidence="1">
        <name>FAD</name>
        <dbReference type="ChEBI" id="CHEBI:57692"/>
    </cofactor>
</comment>
<accession>A0A9X4YDM7</accession>
<proteinExistence type="inferred from homology"/>
<evidence type="ECO:0000313" key="8">
    <source>
        <dbReference type="Proteomes" id="UP000460751"/>
    </source>
</evidence>
<name>A0A9X4YDM7_9GAMM</name>
<dbReference type="SUPFAM" id="SSF51905">
    <property type="entry name" value="FAD/NAD(P)-binding domain"/>
    <property type="match status" value="2"/>
</dbReference>
<protein>
    <submittedName>
        <fullName evidence="7">NAD(P)/FAD-dependent oxidoreductase</fullName>
    </submittedName>
</protein>
<dbReference type="PRINTS" id="PR00368">
    <property type="entry name" value="FADPNR"/>
</dbReference>
<dbReference type="InterPro" id="IPR016156">
    <property type="entry name" value="FAD/NAD-linked_Rdtase_dimer_sf"/>
</dbReference>
<feature type="domain" description="NADH-rubredoxin oxidoreductase C-terminal" evidence="6">
    <location>
        <begin position="314"/>
        <end position="378"/>
    </location>
</feature>
<evidence type="ECO:0000313" key="7">
    <source>
        <dbReference type="EMBL" id="MYL27240.1"/>
    </source>
</evidence>
<gene>
    <name evidence="7" type="ORF">GLW01_10585</name>
</gene>
<evidence type="ECO:0000259" key="6">
    <source>
        <dbReference type="Pfam" id="PF18267"/>
    </source>
</evidence>
<evidence type="ECO:0000256" key="2">
    <source>
        <dbReference type="ARBA" id="ARBA00006442"/>
    </source>
</evidence>